<dbReference type="OrthoDB" id="2339428at2"/>
<keyword evidence="2" id="KW-1185">Reference proteome</keyword>
<comment type="caution">
    <text evidence="1">The sequence shown here is derived from an EMBL/GenBank/DDBJ whole genome shotgun (WGS) entry which is preliminary data.</text>
</comment>
<dbReference type="CDD" id="cd10923">
    <property type="entry name" value="CE4_COG5298"/>
    <property type="match status" value="1"/>
</dbReference>
<dbReference type="Gene3D" id="3.20.20.370">
    <property type="entry name" value="Glycoside hydrolase/deacetylase"/>
    <property type="match status" value="1"/>
</dbReference>
<organism evidence="1 2">
    <name type="scientific">Dyella jiangningensis</name>
    <dbReference type="NCBI Taxonomy" id="1379159"/>
    <lineage>
        <taxon>Bacteria</taxon>
        <taxon>Pseudomonadati</taxon>
        <taxon>Pseudomonadota</taxon>
        <taxon>Gammaproteobacteria</taxon>
        <taxon>Lysobacterales</taxon>
        <taxon>Rhodanobacteraceae</taxon>
        <taxon>Dyella</taxon>
    </lineage>
</organism>
<evidence type="ECO:0000313" key="1">
    <source>
        <dbReference type="EMBL" id="RAO76152.1"/>
    </source>
</evidence>
<reference evidence="1 2" key="1">
    <citation type="journal article" date="2018" name="Genet. Mol. Biol.">
        <title>The genome sequence of Dyella jiangningensis FCAV SCS01 from a lignocellulose-decomposing microbial consortium metagenome reveals potential for biotechnological applications.</title>
        <authorList>
            <person name="Desiderato J.G."/>
            <person name="Alvarenga D.O."/>
            <person name="Constancio M.T.L."/>
            <person name="Alves L.M.C."/>
            <person name="Varani A.M."/>
        </authorList>
    </citation>
    <scope>NUCLEOTIDE SEQUENCE [LARGE SCALE GENOMIC DNA]</scope>
    <source>
        <strain evidence="1 2">FCAV SCS01</strain>
    </source>
</reference>
<dbReference type="Proteomes" id="UP000248926">
    <property type="component" value="Unassembled WGS sequence"/>
</dbReference>
<evidence type="ECO:0008006" key="3">
    <source>
        <dbReference type="Google" id="ProtNLM"/>
    </source>
</evidence>
<dbReference type="EMBL" id="NFZS01000003">
    <property type="protein sequence ID" value="RAO76152.1"/>
    <property type="molecule type" value="Genomic_DNA"/>
</dbReference>
<accession>A0A328P5Y5</accession>
<gene>
    <name evidence="1" type="ORF">CA260_12225</name>
</gene>
<protein>
    <recommendedName>
        <fullName evidence="3">DUF2334 domain-containing protein</fullName>
    </recommendedName>
</protein>
<dbReference type="AlphaFoldDB" id="A0A328P5Y5"/>
<dbReference type="Pfam" id="PF10096">
    <property type="entry name" value="DUF2334"/>
    <property type="match status" value="1"/>
</dbReference>
<dbReference type="SUPFAM" id="SSF88713">
    <property type="entry name" value="Glycoside hydrolase/deacetylase"/>
    <property type="match status" value="1"/>
</dbReference>
<dbReference type="GO" id="GO:0005975">
    <property type="term" value="P:carbohydrate metabolic process"/>
    <property type="evidence" value="ECO:0007669"/>
    <property type="project" value="InterPro"/>
</dbReference>
<dbReference type="InterPro" id="IPR018763">
    <property type="entry name" value="DUF2334"/>
</dbReference>
<name>A0A328P5Y5_9GAMM</name>
<dbReference type="InterPro" id="IPR011330">
    <property type="entry name" value="Glyco_hydro/deAcase_b/a-brl"/>
</dbReference>
<proteinExistence type="predicted"/>
<sequence length="471" mass="51765">MAANLVSHGSKYTVHAAVNYVAGEINSYTGLVYVGSTYDEPLPTALLDDVLATTKPVLWMGDNIWQLSARATNFATQYGFTPMFFDFTNTLTVTYKGVALQRNAAAVPSGLLQTVINDTTRAQAIAVATNDTGGTVNWATKGANLTYIGEVPFSYTGPNDRYLAAIDLLGTVSNPTMLARKRALVRIEDVSADDSPTQLRAIADYLYSKNVPFTVAVIPFYVDPNGYYNNGVPVALHLRQVTGVVNALKYMQSRGGTLIMHGYTHQYSNIANPYSGVSADDFEFYRAHISSTNYVVYDTPVAEDSMSWTQGRIQKGLLEFSNAGFQAPTIFEPPHYAASAIDYQVFNASFTARYDRGLYATGWCPNGVCGTGTPNYTQIYGQFFPYLVRDIYGTVVIPEQLGNVELTTFNNNPPRFPADILLSAQNNTVIKDSVMSFFFHPYLDINYLKQIVQGLQSMGYTFVPANTVKQG</sequence>
<evidence type="ECO:0000313" key="2">
    <source>
        <dbReference type="Proteomes" id="UP000248926"/>
    </source>
</evidence>